<dbReference type="PANTHER" id="PTHR13318:SF95">
    <property type="entry name" value="F-BOX PROTEIN YLR352W"/>
    <property type="match status" value="1"/>
</dbReference>
<reference evidence="3" key="2">
    <citation type="journal article" date="2011" name="G3 (Bethesda)">
        <title>The awesome power of yeast evolutionary genetics: New genome sequences and strain resources for the Saccharomyces sensu stricto genus.</title>
        <authorList>
            <person name="Scannell D.R."/>
            <person name="Zill O.A."/>
            <person name="Rokas A."/>
            <person name="Payen C."/>
            <person name="Dunham M.J."/>
            <person name="Eisen M.B."/>
            <person name="Rine J."/>
            <person name="Johnston M."/>
            <person name="Hittinger C.T."/>
        </authorList>
    </citation>
    <scope>GENOME REANNOTATION</scope>
    <source>
        <strain evidence="3">ATCC MYA-4449 / AS 2.2408 / CBS 8840 / NBRC 1802 / NCYC 2889</strain>
    </source>
</reference>
<dbReference type="PANTHER" id="PTHR13318">
    <property type="entry name" value="PARTNER OF PAIRED, ISOFORM B-RELATED"/>
    <property type="match status" value="1"/>
</dbReference>
<dbReference type="InterPro" id="IPR006553">
    <property type="entry name" value="Leu-rich_rpt_Cys-con_subtyp"/>
</dbReference>
<protein>
    <submittedName>
        <fullName evidence="2">DIA2-like protein</fullName>
    </submittedName>
</protein>
<dbReference type="Pfam" id="PF00646">
    <property type="entry name" value="F-box"/>
    <property type="match status" value="1"/>
</dbReference>
<dbReference type="InterPro" id="IPR001810">
    <property type="entry name" value="F-box_dom"/>
</dbReference>
<dbReference type="PROSITE" id="PS50181">
    <property type="entry name" value="FBOX"/>
    <property type="match status" value="1"/>
</dbReference>
<reference evidence="2 3" key="1">
    <citation type="journal article" date="2003" name="Science">
        <title>Finding functional features in Saccharomyces genomes by phylogenetic footprinting.</title>
        <authorList>
            <person name="Cliften P.F."/>
            <person name="Sudarsanam P."/>
            <person name="Desikan A."/>
            <person name="Fulton L."/>
            <person name="Fulton B."/>
            <person name="Majors J."/>
            <person name="Waterston R."/>
            <person name="Cohen B.A."/>
            <person name="Johnston M."/>
        </authorList>
    </citation>
    <scope>NUCLEOTIDE SEQUENCE [LARGE SCALE GENOMIC DNA]</scope>
    <source>
        <strain evidence="3">ATCC MYA-4449 / AS 2.2408 / CBS 8840 / NBRC 1802 / NCYC 2889</strain>
    </source>
</reference>
<evidence type="ECO:0000259" key="1">
    <source>
        <dbReference type="PROSITE" id="PS50181"/>
    </source>
</evidence>
<evidence type="ECO:0000313" key="3">
    <source>
        <dbReference type="Proteomes" id="UP000002753"/>
    </source>
</evidence>
<dbReference type="InterPro" id="IPR011990">
    <property type="entry name" value="TPR-like_helical_dom_sf"/>
</dbReference>
<dbReference type="InterPro" id="IPR001611">
    <property type="entry name" value="Leu-rich_rpt"/>
</dbReference>
<dbReference type="Gene3D" id="3.80.10.10">
    <property type="entry name" value="Ribonuclease Inhibitor"/>
    <property type="match status" value="2"/>
</dbReference>
<dbReference type="GO" id="GO:0031146">
    <property type="term" value="P:SCF-dependent proteasomal ubiquitin-dependent protein catabolic process"/>
    <property type="evidence" value="ECO:0007669"/>
    <property type="project" value="TreeGrafter"/>
</dbReference>
<dbReference type="SMART" id="SM00256">
    <property type="entry name" value="FBOX"/>
    <property type="match status" value="1"/>
</dbReference>
<name>J5RPB7_SACK1</name>
<dbReference type="STRING" id="226230.J5RPB7"/>
<dbReference type="InterPro" id="IPR036047">
    <property type="entry name" value="F-box-like_dom_sf"/>
</dbReference>
<dbReference type="PROSITE" id="PS51450">
    <property type="entry name" value="LRR"/>
    <property type="match status" value="1"/>
</dbReference>
<dbReference type="SMART" id="SM00367">
    <property type="entry name" value="LRR_CC"/>
    <property type="match status" value="4"/>
</dbReference>
<dbReference type="SUPFAM" id="SSF48452">
    <property type="entry name" value="TPR-like"/>
    <property type="match status" value="1"/>
</dbReference>
<comment type="caution">
    <text evidence="2">The sequence shown here is derived from an EMBL/GenBank/DDBJ whole genome shotgun (WGS) entry which is preliminary data.</text>
</comment>
<organism evidence="2 3">
    <name type="scientific">Saccharomyces kudriavzevii (strain ATCC MYA-4449 / AS 2.2408 / CBS 8840 / NBRC 1802 / NCYC 2889)</name>
    <name type="common">Yeast</name>
    <dbReference type="NCBI Taxonomy" id="226230"/>
    <lineage>
        <taxon>Eukaryota</taxon>
        <taxon>Fungi</taxon>
        <taxon>Dikarya</taxon>
        <taxon>Ascomycota</taxon>
        <taxon>Saccharomycotina</taxon>
        <taxon>Saccharomycetes</taxon>
        <taxon>Saccharomycetales</taxon>
        <taxon>Saccharomycetaceae</taxon>
        <taxon>Saccharomyces</taxon>
    </lineage>
</organism>
<dbReference type="EMBL" id="AACI03001523">
    <property type="protein sequence ID" value="EJT42301.1"/>
    <property type="molecule type" value="Genomic_DNA"/>
</dbReference>
<dbReference type="SUPFAM" id="SSF52047">
    <property type="entry name" value="RNI-like"/>
    <property type="match status" value="1"/>
</dbReference>
<proteinExistence type="predicted"/>
<dbReference type="Proteomes" id="UP000002753">
    <property type="component" value="Unassembled WGS sequence"/>
</dbReference>
<dbReference type="GO" id="GO:0019005">
    <property type="term" value="C:SCF ubiquitin ligase complex"/>
    <property type="evidence" value="ECO:0007669"/>
    <property type="project" value="TreeGrafter"/>
</dbReference>
<dbReference type="Gene3D" id="1.25.40.10">
    <property type="entry name" value="Tetratricopeptide repeat domain"/>
    <property type="match status" value="1"/>
</dbReference>
<dbReference type="InterPro" id="IPR032675">
    <property type="entry name" value="LRR_dom_sf"/>
</dbReference>
<accession>J5RPB7</accession>
<feature type="domain" description="F-box" evidence="1">
    <location>
        <begin position="222"/>
        <end position="269"/>
    </location>
</feature>
<dbReference type="AlphaFoldDB" id="J5RPB7"/>
<dbReference type="SUPFAM" id="SSF81383">
    <property type="entry name" value="F-box domain"/>
    <property type="match status" value="1"/>
</dbReference>
<dbReference type="HOGENOM" id="CLU_023422_0_0_1"/>
<keyword evidence="3" id="KW-1185">Reference proteome</keyword>
<evidence type="ECO:0000313" key="2">
    <source>
        <dbReference type="EMBL" id="EJT42301.1"/>
    </source>
</evidence>
<sequence>MTKNKNYTPMSFSENLDVTIDSTVLKAVELGTRLFKSGEYLQAKRIFTNALRVCDSYSQEQIVRIRNAYQLDTAGPDAKRLYHPKYIKILDNICACYEKLDDLKSCLKISRRSLKLDPDNVKCYIRCTRTLIKLKDWKRAYKVCSSGLQSCDNANSLLRQQKQFIMESEANKKDGGRVKGDNRTYIDPLEDDTKVSKRPKKSNGIVELLQPKKRFKKDRRRIDLFGDLPIEILPIILQSFTSKELITLTLVCNKWRDNIFYHLNCFREFNFRSISFRNFVKFMDFLRQNFTRTYRKYSLSQLKISSKITSEELRMAQLLFSKMPKCLSFERLILSMTTLTTTQFYKLMIRQNTNFFSELMELSLMITYRPDKQHELEILHSCPQLRKIELIFVNSMMSIANRTNSIGSGSSFDSMIGSANTQVSSENQGESESLEEKLINNSLEKITLICDKKKIKNFPLCHALLRDQFPRLKKLTITGVTFPTNNQELLNFEWLLNFPYLGELWIEDNDNCELRKFLLLLKNLHVWTNLKKLTFRENKLYPVIDLDNNLLAVEDDEIEDRLYYRENLQNLETLDLMGTSISGAALTILCEQKYLDGEKLKSLNIGNCPNIQFSNHHANARRMVLDVNLVLKSLFKLEEINLSHLSTLNDNTMKSLIINVPFLENLQKLDISHNFEITGISIYEFLKKFQMDHETETGSQSLTYLNIDGCSQVSHITVNMIRAQNLVNRVDCVYERDVWKKFGVNSYAYS</sequence>
<gene>
    <name evidence="2" type="primary">YOR080W</name>
    <name evidence="2" type="ORF">SKUD_182904</name>
</gene>